<organism evidence="4 5">
    <name type="scientific">Musa troglodytarum</name>
    <name type="common">fe'i banana</name>
    <dbReference type="NCBI Taxonomy" id="320322"/>
    <lineage>
        <taxon>Eukaryota</taxon>
        <taxon>Viridiplantae</taxon>
        <taxon>Streptophyta</taxon>
        <taxon>Embryophyta</taxon>
        <taxon>Tracheophyta</taxon>
        <taxon>Spermatophyta</taxon>
        <taxon>Magnoliopsida</taxon>
        <taxon>Liliopsida</taxon>
        <taxon>Zingiberales</taxon>
        <taxon>Musaceae</taxon>
        <taxon>Musa</taxon>
    </lineage>
</organism>
<sequence>MSCSGCRVLRKGCSDTCVLRPCIQWIDGADAQAHATVFVAKFVGRSTLLSFLSSVPLSHRPAAFRSLLYEACGRTINPVNGATGLLWTGNWHLCQAAVDAVLGGGTVRPLLDLGGDADVEELYRYQKGGSSSSSSSPPRKRTKDPESKAQGKGNWRASTPSATSESSVTTTNEGHAGDQTAEEKPTLLNLLV</sequence>
<dbReference type="Proteomes" id="UP001055439">
    <property type="component" value="Chromosome 2"/>
</dbReference>
<name>A0A9E7JMW7_9LILI</name>
<dbReference type="OrthoDB" id="624345at2759"/>
<dbReference type="InterPro" id="IPR004883">
    <property type="entry name" value="LOB"/>
</dbReference>
<evidence type="ECO:0000256" key="1">
    <source>
        <dbReference type="ARBA" id="ARBA00005474"/>
    </source>
</evidence>
<keyword evidence="5" id="KW-1185">Reference proteome</keyword>
<dbReference type="PANTHER" id="PTHR31304:SF1">
    <property type="entry name" value="LOB DOMAIN-CONTAINING PROTEIN 39"/>
    <property type="match status" value="1"/>
</dbReference>
<evidence type="ECO:0000313" key="4">
    <source>
        <dbReference type="EMBL" id="URD87212.1"/>
    </source>
</evidence>
<evidence type="ECO:0000313" key="5">
    <source>
        <dbReference type="Proteomes" id="UP001055439"/>
    </source>
</evidence>
<feature type="domain" description="LOB" evidence="3">
    <location>
        <begin position="1"/>
        <end position="107"/>
    </location>
</feature>
<dbReference type="PANTHER" id="PTHR31304">
    <property type="entry name" value="LOB DOMAIN-CONTAINING PROTEIN 38"/>
    <property type="match status" value="1"/>
</dbReference>
<dbReference type="AlphaFoldDB" id="A0A9E7JMW7"/>
<evidence type="ECO:0000256" key="2">
    <source>
        <dbReference type="SAM" id="MobiDB-lite"/>
    </source>
</evidence>
<dbReference type="GO" id="GO:0010468">
    <property type="term" value="P:regulation of gene expression"/>
    <property type="evidence" value="ECO:0007669"/>
    <property type="project" value="TreeGrafter"/>
</dbReference>
<feature type="compositionally biased region" description="Polar residues" evidence="2">
    <location>
        <begin position="156"/>
        <end position="173"/>
    </location>
</feature>
<comment type="similarity">
    <text evidence="1">Belongs to the LOB domain-containing protein family.</text>
</comment>
<dbReference type="PROSITE" id="PS50891">
    <property type="entry name" value="LOB"/>
    <property type="match status" value="1"/>
</dbReference>
<feature type="region of interest" description="Disordered" evidence="2">
    <location>
        <begin position="125"/>
        <end position="192"/>
    </location>
</feature>
<evidence type="ECO:0000259" key="3">
    <source>
        <dbReference type="PROSITE" id="PS50891"/>
    </source>
</evidence>
<proteinExistence type="inferred from homology"/>
<reference evidence="4" key="1">
    <citation type="submission" date="2022-05" db="EMBL/GenBank/DDBJ databases">
        <title>The Musa troglodytarum L. genome provides insights into the mechanism of non-climacteric behaviour and enrichment of carotenoids.</title>
        <authorList>
            <person name="Wang J."/>
        </authorList>
    </citation>
    <scope>NUCLEOTIDE SEQUENCE</scope>
    <source>
        <tissue evidence="4">Leaf</tissue>
    </source>
</reference>
<gene>
    <name evidence="4" type="ORF">MUK42_27907</name>
</gene>
<accession>A0A9E7JMW7</accession>
<dbReference type="Pfam" id="PF03195">
    <property type="entry name" value="LOB"/>
    <property type="match status" value="1"/>
</dbReference>
<protein>
    <recommendedName>
        <fullName evidence="3">LOB domain-containing protein</fullName>
    </recommendedName>
</protein>
<dbReference type="EMBL" id="CP097504">
    <property type="protein sequence ID" value="URD87212.1"/>
    <property type="molecule type" value="Genomic_DNA"/>
</dbReference>